<evidence type="ECO:0000313" key="4">
    <source>
        <dbReference type="Proteomes" id="UP000002805"/>
    </source>
</evidence>
<dbReference type="SUPFAM" id="SSF55729">
    <property type="entry name" value="Acyl-CoA N-acyltransferases (Nat)"/>
    <property type="match status" value="1"/>
</dbReference>
<dbReference type="InterPro" id="IPR000182">
    <property type="entry name" value="GNAT_dom"/>
</dbReference>
<dbReference type="AlphaFoldDB" id="D6X7P6"/>
<feature type="domain" description="N-acetyltransferase" evidence="2">
    <location>
        <begin position="156"/>
        <end position="284"/>
    </location>
</feature>
<feature type="region of interest" description="Disordered" evidence="1">
    <location>
        <begin position="1"/>
        <end position="30"/>
    </location>
</feature>
<dbReference type="Proteomes" id="UP000002805">
    <property type="component" value="Chromosome"/>
</dbReference>
<dbReference type="PROSITE" id="PS51186">
    <property type="entry name" value="GNAT"/>
    <property type="match status" value="1"/>
</dbReference>
<name>D6X7P6_STRE2</name>
<sequence>MRRPRAYRNNPVARSPGRCHHPWVRSSPDQQEPYVDLDVQNYVRTLALRSPGHVRVGPFTVRYNADWPIPPVNYAVPDHAASPTADDIRALVEVFREKDRLPRLEFLPSCAPDVEPALLAAGFTVERRAPLLACTPDALVTPPVPGITFTVVSDEAGYRAAAGVQHAGYGFEGEPTEGEIGGLRSVVEGGGVAALATDDTDGTPVAAGSCSVPVEGLCELTGVAVAATHRRRGIGAAFSAFLTAKAFDAGCRTVWLEPGDADVERVYAAVGYVRVGDKTDMSLT</sequence>
<reference evidence="4" key="1">
    <citation type="submission" date="2008-02" db="EMBL/GenBank/DDBJ databases">
        <authorList>
            <consortium name="The Broad Institute Genome Sequencing Platform"/>
            <person name="Fischbach M."/>
            <person name="Ward D."/>
            <person name="Young S."/>
            <person name="Jaffe D."/>
            <person name="Gnerre S."/>
            <person name="Berlin A."/>
            <person name="Heiman D."/>
            <person name="Hepburn T."/>
            <person name="Sykes S."/>
            <person name="Alvarado L."/>
            <person name="Kodira C.D."/>
            <person name="Straight P."/>
            <person name="Clardy J."/>
            <person name="Hung D."/>
            <person name="Kolter R."/>
            <person name="Mekalanos J."/>
            <person name="Walker S."/>
            <person name="Walsh C.T."/>
            <person name="Lander E."/>
            <person name="Galagan J."/>
            <person name="Nusbaum C."/>
            <person name="Birren B."/>
        </authorList>
    </citation>
    <scope>NUCLEOTIDE SEQUENCE [LARGE SCALE GENOMIC DNA]</scope>
    <source>
        <strain evidence="4">ATCC 25486 / DSM 40338 / CBS 914.69 / JCM 4507 / NBRC 13074 / NRRL 2958 / 5647</strain>
    </source>
</reference>
<dbReference type="Gene3D" id="3.40.630.30">
    <property type="match status" value="1"/>
</dbReference>
<dbReference type="Pfam" id="PF00583">
    <property type="entry name" value="Acetyltransf_1"/>
    <property type="match status" value="1"/>
</dbReference>
<dbReference type="eggNOG" id="COG4552">
    <property type="taxonomic scope" value="Bacteria"/>
</dbReference>
<dbReference type="InterPro" id="IPR016181">
    <property type="entry name" value="Acyl_CoA_acyltransferase"/>
</dbReference>
<organism evidence="3 4">
    <name type="scientific">Streptomyces pristinaespiralis (strain ATCC 25486 / DSM 40338 / CBS 914.69 / JCM 4507 / KCC S-0507 / NBRC 13074 / NRRL 2958 / 5647)</name>
    <dbReference type="NCBI Taxonomy" id="457429"/>
    <lineage>
        <taxon>Bacteria</taxon>
        <taxon>Bacillati</taxon>
        <taxon>Actinomycetota</taxon>
        <taxon>Actinomycetes</taxon>
        <taxon>Kitasatosporales</taxon>
        <taxon>Streptomycetaceae</taxon>
        <taxon>Streptomyces</taxon>
    </lineage>
</organism>
<evidence type="ECO:0000256" key="1">
    <source>
        <dbReference type="SAM" id="MobiDB-lite"/>
    </source>
</evidence>
<keyword evidence="4" id="KW-1185">Reference proteome</keyword>
<protein>
    <recommendedName>
        <fullName evidence="2">N-acetyltransferase domain-containing protein</fullName>
    </recommendedName>
</protein>
<proteinExistence type="predicted"/>
<evidence type="ECO:0000313" key="3">
    <source>
        <dbReference type="EMBL" id="EFH31164.1"/>
    </source>
</evidence>
<reference evidence="4" key="2">
    <citation type="submission" date="2009-10" db="EMBL/GenBank/DDBJ databases">
        <title>The genome sequence of Streptomyces pristinaespiralis strain ATCC 25486.</title>
        <authorList>
            <consortium name="The Broad Institute Genome Sequencing Platform"/>
            <consortium name="Broad Institute Microbial Sequencing Center"/>
            <person name="Fischbach M."/>
            <person name="Godfrey P."/>
            <person name="Ward D."/>
            <person name="Young S."/>
            <person name="Zeng Q."/>
            <person name="Koehrsen M."/>
            <person name="Alvarado L."/>
            <person name="Berlin A.M."/>
            <person name="Bochicchio J."/>
            <person name="Borenstein D."/>
            <person name="Chapman S.B."/>
            <person name="Chen Z."/>
            <person name="Engels R."/>
            <person name="Freedman E."/>
            <person name="Gellesch M."/>
            <person name="Goldberg J."/>
            <person name="Griggs A."/>
            <person name="Gujja S."/>
            <person name="Heilman E.R."/>
            <person name="Heiman D.I."/>
            <person name="Hepburn T.A."/>
            <person name="Howarth C."/>
            <person name="Jen D."/>
            <person name="Larson L."/>
            <person name="Lewis B."/>
            <person name="Mehta T."/>
            <person name="Park D."/>
            <person name="Pearson M."/>
            <person name="Richards J."/>
            <person name="Roberts A."/>
            <person name="Saif S."/>
            <person name="Shea T.D."/>
            <person name="Shenoy N."/>
            <person name="Sisk P."/>
            <person name="Stolte C."/>
            <person name="Sykes S.N."/>
            <person name="Thomson T."/>
            <person name="Walk T."/>
            <person name="White J."/>
            <person name="Yandava C."/>
            <person name="Straight P."/>
            <person name="Clardy J."/>
            <person name="Hung D."/>
            <person name="Kolter R."/>
            <person name="Mekalanos J."/>
            <person name="Walker S."/>
            <person name="Walsh C.T."/>
            <person name="Wieland-Brown L.C."/>
            <person name="Haas B."/>
            <person name="Nusbaum C."/>
            <person name="Birren B."/>
        </authorList>
    </citation>
    <scope>NUCLEOTIDE SEQUENCE [LARGE SCALE GENOMIC DNA]</scope>
    <source>
        <strain evidence="4">ATCC 25486 / DSM 40338 / CBS 914.69 / JCM 4507 / NBRC 13074 / NRRL 2958 / 5647</strain>
    </source>
</reference>
<dbReference type="EMBL" id="CM000950">
    <property type="protein sequence ID" value="EFH31164.1"/>
    <property type="molecule type" value="Genomic_DNA"/>
</dbReference>
<dbReference type="GO" id="GO:0016747">
    <property type="term" value="F:acyltransferase activity, transferring groups other than amino-acyl groups"/>
    <property type="evidence" value="ECO:0007669"/>
    <property type="project" value="InterPro"/>
</dbReference>
<gene>
    <name evidence="3" type="ORF">SSDG_06400</name>
</gene>
<dbReference type="HOGENOM" id="CLU_093867_0_0_11"/>
<accession>D6X7P6</accession>
<evidence type="ECO:0000259" key="2">
    <source>
        <dbReference type="PROSITE" id="PS51186"/>
    </source>
</evidence>
<dbReference type="CDD" id="cd04301">
    <property type="entry name" value="NAT_SF"/>
    <property type="match status" value="1"/>
</dbReference>